<evidence type="ECO:0000256" key="1">
    <source>
        <dbReference type="ARBA" id="ARBA00022737"/>
    </source>
</evidence>
<dbReference type="Pfam" id="PF18052">
    <property type="entry name" value="Rx_N"/>
    <property type="match status" value="1"/>
</dbReference>
<dbReference type="InterPro" id="IPR041118">
    <property type="entry name" value="Rx_N"/>
</dbReference>
<evidence type="ECO:0000313" key="5">
    <source>
        <dbReference type="EnsemblPlants" id="QL12p027551:mrna"/>
    </source>
</evidence>
<dbReference type="GO" id="GO:0006952">
    <property type="term" value="P:defense response"/>
    <property type="evidence" value="ECO:0007669"/>
    <property type="project" value="UniProtKB-KW"/>
</dbReference>
<sequence length="131" mass="14331">MAIVEKQVMVVGIDDKEHSTFALDWALKQFFSPFASNPIFRLVIVQAKPPPSVSKPGILYDIAVGIIGKAGNLALIEIVLTWSVNDEITKLGETVSIIKAVLLDAKAKQHNSEAIKLWLKSLKDAMCDALM</sequence>
<dbReference type="Gramene" id="QL12p027551:mrna">
    <property type="protein sequence ID" value="QL12p027551:mrna"/>
    <property type="gene ID" value="QL12p027551"/>
</dbReference>
<dbReference type="Proteomes" id="UP000594261">
    <property type="component" value="Chromosome 12"/>
</dbReference>
<dbReference type="Gene3D" id="1.20.5.4130">
    <property type="match status" value="1"/>
</dbReference>
<dbReference type="PANTHER" id="PTHR46553:SF3">
    <property type="entry name" value="ADENINE NUCLEOTIDE ALPHA HYDROLASES-LIKE SUPERFAMILY PROTEIN"/>
    <property type="match status" value="1"/>
</dbReference>
<evidence type="ECO:0000259" key="4">
    <source>
        <dbReference type="Pfam" id="PF18052"/>
    </source>
</evidence>
<keyword evidence="1" id="KW-0677">Repeat</keyword>
<dbReference type="AlphaFoldDB" id="A0A7N2N4N7"/>
<dbReference type="PANTHER" id="PTHR46553">
    <property type="entry name" value="ADENINE NUCLEOTIDE ALPHA HYDROLASES-LIKE SUPERFAMILY PROTEIN"/>
    <property type="match status" value="1"/>
</dbReference>
<proteinExistence type="predicted"/>
<keyword evidence="3" id="KW-0611">Plant defense</keyword>
<name>A0A7N2N4N7_QUELO</name>
<keyword evidence="2" id="KW-0547">Nucleotide-binding</keyword>
<accession>A0A7N2N4N7</accession>
<evidence type="ECO:0000256" key="2">
    <source>
        <dbReference type="ARBA" id="ARBA00022741"/>
    </source>
</evidence>
<dbReference type="GO" id="GO:0000166">
    <property type="term" value="F:nucleotide binding"/>
    <property type="evidence" value="ECO:0007669"/>
    <property type="project" value="UniProtKB-KW"/>
</dbReference>
<reference evidence="5 6" key="1">
    <citation type="journal article" date="2016" name="G3 (Bethesda)">
        <title>First Draft Assembly and Annotation of the Genome of a California Endemic Oak Quercus lobata Nee (Fagaceae).</title>
        <authorList>
            <person name="Sork V.L."/>
            <person name="Fitz-Gibbon S.T."/>
            <person name="Puiu D."/>
            <person name="Crepeau M."/>
            <person name="Gugger P.F."/>
            <person name="Sherman R."/>
            <person name="Stevens K."/>
            <person name="Langley C.H."/>
            <person name="Pellegrini M."/>
            <person name="Salzberg S.L."/>
        </authorList>
    </citation>
    <scope>NUCLEOTIDE SEQUENCE [LARGE SCALE GENOMIC DNA]</scope>
    <source>
        <strain evidence="5 6">cv. SW786</strain>
    </source>
</reference>
<keyword evidence="6" id="KW-1185">Reference proteome</keyword>
<dbReference type="EMBL" id="LRBV02000012">
    <property type="status" value="NOT_ANNOTATED_CDS"/>
    <property type="molecule type" value="Genomic_DNA"/>
</dbReference>
<reference evidence="5" key="2">
    <citation type="submission" date="2021-01" db="UniProtKB">
        <authorList>
            <consortium name="EnsemblPlants"/>
        </authorList>
    </citation>
    <scope>IDENTIFICATION</scope>
</reference>
<evidence type="ECO:0000313" key="6">
    <source>
        <dbReference type="Proteomes" id="UP000594261"/>
    </source>
</evidence>
<feature type="domain" description="Disease resistance N-terminal" evidence="4">
    <location>
        <begin position="67"/>
        <end position="129"/>
    </location>
</feature>
<evidence type="ECO:0000256" key="3">
    <source>
        <dbReference type="ARBA" id="ARBA00022821"/>
    </source>
</evidence>
<dbReference type="EnsemblPlants" id="QL12p027551:mrna">
    <property type="protein sequence ID" value="QL12p027551:mrna"/>
    <property type="gene ID" value="QL12p027551"/>
</dbReference>
<protein>
    <recommendedName>
        <fullName evidence="4">Disease resistance N-terminal domain-containing protein</fullName>
    </recommendedName>
</protein>
<dbReference type="InParanoid" id="A0A7N2N4N7"/>
<organism evidence="5 6">
    <name type="scientific">Quercus lobata</name>
    <name type="common">Valley oak</name>
    <dbReference type="NCBI Taxonomy" id="97700"/>
    <lineage>
        <taxon>Eukaryota</taxon>
        <taxon>Viridiplantae</taxon>
        <taxon>Streptophyta</taxon>
        <taxon>Embryophyta</taxon>
        <taxon>Tracheophyta</taxon>
        <taxon>Spermatophyta</taxon>
        <taxon>Magnoliopsida</taxon>
        <taxon>eudicotyledons</taxon>
        <taxon>Gunneridae</taxon>
        <taxon>Pentapetalae</taxon>
        <taxon>rosids</taxon>
        <taxon>fabids</taxon>
        <taxon>Fagales</taxon>
        <taxon>Fagaceae</taxon>
        <taxon>Quercus</taxon>
    </lineage>
</organism>